<keyword evidence="2" id="KW-0808">Transferase</keyword>
<keyword evidence="7" id="KW-0695">RNA-directed DNA polymerase</keyword>
<dbReference type="GO" id="GO:0003676">
    <property type="term" value="F:nucleic acid binding"/>
    <property type="evidence" value="ECO:0007669"/>
    <property type="project" value="InterPro"/>
</dbReference>
<feature type="region of interest" description="Disordered" evidence="8">
    <location>
        <begin position="165"/>
        <end position="186"/>
    </location>
</feature>
<dbReference type="PANTHER" id="PTHR37984">
    <property type="entry name" value="PROTEIN CBG26694"/>
    <property type="match status" value="1"/>
</dbReference>
<evidence type="ECO:0000256" key="7">
    <source>
        <dbReference type="ARBA" id="ARBA00022918"/>
    </source>
</evidence>
<dbReference type="InterPro" id="IPR001584">
    <property type="entry name" value="Integrase_cat-core"/>
</dbReference>
<dbReference type="PANTHER" id="PTHR37984:SF5">
    <property type="entry name" value="PROTEIN NYNRIN-LIKE"/>
    <property type="match status" value="1"/>
</dbReference>
<evidence type="ECO:0000256" key="3">
    <source>
        <dbReference type="ARBA" id="ARBA00022695"/>
    </source>
</evidence>
<evidence type="ECO:0000256" key="6">
    <source>
        <dbReference type="ARBA" id="ARBA00022801"/>
    </source>
</evidence>
<dbReference type="InterPro" id="IPR050951">
    <property type="entry name" value="Retrovirus_Pol_polyprotein"/>
</dbReference>
<proteinExistence type="predicted"/>
<keyword evidence="3" id="KW-0548">Nucleotidyltransferase</keyword>
<evidence type="ECO:0000259" key="10">
    <source>
        <dbReference type="PROSITE" id="PS50878"/>
    </source>
</evidence>
<dbReference type="Proteomes" id="UP001190700">
    <property type="component" value="Unassembled WGS sequence"/>
</dbReference>
<dbReference type="InterPro" id="IPR012337">
    <property type="entry name" value="RNaseH-like_sf"/>
</dbReference>
<keyword evidence="6" id="KW-0378">Hydrolase</keyword>
<dbReference type="InterPro" id="IPR000953">
    <property type="entry name" value="Chromo/chromo_shadow_dom"/>
</dbReference>
<dbReference type="Pfam" id="PF17917">
    <property type="entry name" value="RT_RNaseH"/>
    <property type="match status" value="1"/>
</dbReference>
<dbReference type="Gene3D" id="2.40.50.40">
    <property type="match status" value="1"/>
</dbReference>
<evidence type="ECO:0000256" key="1">
    <source>
        <dbReference type="ARBA" id="ARBA00012493"/>
    </source>
</evidence>
<dbReference type="Gene3D" id="1.10.340.70">
    <property type="match status" value="1"/>
</dbReference>
<feature type="compositionally biased region" description="Low complexity" evidence="8">
    <location>
        <begin position="642"/>
        <end position="651"/>
    </location>
</feature>
<feature type="region of interest" description="Disordered" evidence="8">
    <location>
        <begin position="1306"/>
        <end position="1360"/>
    </location>
</feature>
<dbReference type="InterPro" id="IPR041588">
    <property type="entry name" value="Integrase_H2C2"/>
</dbReference>
<dbReference type="FunFam" id="3.30.70.270:FF:000020">
    <property type="entry name" value="Transposon Tf2-6 polyprotein-like Protein"/>
    <property type="match status" value="1"/>
</dbReference>
<feature type="region of interest" description="Disordered" evidence="8">
    <location>
        <begin position="444"/>
        <end position="493"/>
    </location>
</feature>
<dbReference type="EC" id="2.7.7.49" evidence="1"/>
<dbReference type="GO" id="GO:0015074">
    <property type="term" value="P:DNA integration"/>
    <property type="evidence" value="ECO:0007669"/>
    <property type="project" value="InterPro"/>
</dbReference>
<evidence type="ECO:0000313" key="13">
    <source>
        <dbReference type="Proteomes" id="UP001190700"/>
    </source>
</evidence>
<dbReference type="Gene3D" id="2.40.70.10">
    <property type="entry name" value="Acid Proteases"/>
    <property type="match status" value="1"/>
</dbReference>
<feature type="compositionally biased region" description="Acidic residues" evidence="8">
    <location>
        <begin position="511"/>
        <end position="522"/>
    </location>
</feature>
<dbReference type="Gene3D" id="3.10.20.370">
    <property type="match status" value="1"/>
</dbReference>
<feature type="domain" description="Reverse transcriptase" evidence="10">
    <location>
        <begin position="750"/>
        <end position="929"/>
    </location>
</feature>
<dbReference type="InterPro" id="IPR023780">
    <property type="entry name" value="Chromo_domain"/>
</dbReference>
<dbReference type="FunFam" id="1.10.340.70:FF:000001">
    <property type="entry name" value="Retrovirus-related Pol polyprotein from transposon gypsy-like Protein"/>
    <property type="match status" value="1"/>
</dbReference>
<evidence type="ECO:0000259" key="9">
    <source>
        <dbReference type="PROSITE" id="PS50013"/>
    </source>
</evidence>
<feature type="region of interest" description="Disordered" evidence="8">
    <location>
        <begin position="2377"/>
        <end position="2396"/>
    </location>
</feature>
<dbReference type="EMBL" id="LGRX02000257">
    <property type="protein sequence ID" value="KAK3289029.1"/>
    <property type="molecule type" value="Genomic_DNA"/>
</dbReference>
<sequence>MRHGPGPAQKATEKLRRAVRWLKRTHPVTVVAPSEMEPEVAPAQASTPTEVQIRFPLFGQGSQGHPCTKGVYQRALQPSGARRVRFREEAAPRQLFGRALRRRLDRAKPPPLSRAQQRVQRDKPAAWEAARTLTSRRREAEVHQHRVRSAMVQVKGRIEHLRKMTKVSRETATARPAPWPDDPAPEDSAITRSARWTALIAEAGTYHLPDDNSDEELNPREVEPGLHKLASIRPDIGVDAGAGRWGEWLDEHVLAAMDASGPTLMIFWAWIGKVRVKVLIDTGASSSFTSLETVKKLKLQPSVHEKPMRVQVADGTVYDANSCIRPKLTAETRKGSYAKQVTLRVMPLSLGVDVVLGGDWLRAQRRITFDYAQYGSVRFGHGSQKVVIAGCNPGSSSTGSGQAMGLVEAQLISTKQARKDLRTLKNSGEEAYLMYLAPDGTFKMEATDDPNSPLEASAALSEASSSSSSEAEGDNARQRGGEVTSDEEGCNSDSTVASIATLISDSSSSESEQDATEQEDWAQEQVCALRPATCPTSAQPAVRDWGPYPTRARWEAFQMLPRERREQAAQHHAEELEPEWEEEAYCLWKTGQALRLQQEQRRSRGVNHRRSRRVSEPVLAAPIASEAGQSKDGYSCFREEAPAAAATPSEEQSSGADGKVKQHEGETKEAKQDEEDAEVPHWILDELVKLKQWYQDVVGMELPKGVVDRDHKSPLRVDPEYRRDGARHKRCYKLSMEELRQLRGQLDELLAKGYIRPSSSPWGSPVLMVPKPPNPKELRLVIDYRQINEITVKDRYPLPDVQSLIDDLQGATIFSTADALWGFWQVPMEEDAIEKTAMTTPFVAYEWLVMPMGLSNSPSCWQRMMQSYLGHLPFVRVFVDDIMIFSKNPTEHLDHLKQVREVCRQNKVRRKESKLRCFKRSVRFLGHVIDREGCRPQQDKIAAVRDWPKLETVKHVRQFLGLAGFYRRYIQGFSDLAHPLTKLTKSLVPWEWGPEQERAFERLKHALTTAPTLILPDQKAAHNGTSPFVVQTDASAVALAGVLMQDLGKGLQPIAFESKQFSSAEQNYHAGERELAAIHHCTTQTWRHYLTFTEFRLMGDHAPLKWLFAPGRELSRRQARWYEDLVEVGVHAMEHVPGRTLVVPDAASRRPDYVQTTARDGLKEAGYVDLSTDQPVSAEEGRRAAGAKGNPAEVTKAKAEVNAAVKEKKMGKEDPSSPLDAGFSSADEEDEEYPPVNPPVVTGKLTQLNGLWWAETPDLWRDAMDTVATMAAVSALAGVTTRAAAAEQSATGDDPASPLDAEAVLSETPPAQPPATVAQKPVAEQQQPSAAVQQPAAQPPATAAEQQQASPRIRPGEPLVDKQDWKLISSEFARLQSKYSRALGGPFQVDACCDAMGQNRQVSTFWTDCLSEQWRGRIVWCNPPFSDPNVSIEDILRHYASEAKQDPCHTAALFLLPDFPPASWRPLLREFGLEIVEVIPRGNEHGEPNRLFTSPGEERGHRSALQELPVPWPVLVVIARPQQPSSKLAPRERPTAQPAVTLSGAAAKVRDKSGTVEPGVFLRALRAEHRRSEYLRTLKQELLNTQHHRTEHFRLVSDIIWRVAEGRYQVVLAPDSPLRELVLREAHEAPSAGHTGRDKTLERVRRRFWWPRMDLDIAEWVKTCVTCQQTQPRQGYPMGLLQPHRVPSRLWEVVSIDFVTGLPMTQRGVNAFTTFTCKLSKMIHVVPMTYNDSSAEVVVRLFMDAVWRLHGAPMKIVCDRDPRFRDAMTQEFMRLMGVKVASTTPYHPQSDGQVERSNHTVERMLRCYVAENQEDWDLWVTPVEYAINDSTSASTGFSPFELVYGHAPATQLDFFMDAALEGGSRRRKGGRVAADKRGTAHELAEQFARQLQAARVNLQMAQQRMMEQFDARHRLQHIKVNDQVWVDGQHLTLPGDRGMKPKLRKLRHGPLRVVECLYSDRQQELPEQDRGAPSAYRLELPVHWKVHDVFTADRLTPVQSGAKHFVSRREEVAPPPVLVEGQREREVERIISTRFRKLGGKAGGTVQEWLTKWKGLPHSHSQWRTREDLEGRGGRLEPLRVFEAEEERLKKAPEKRRRETHKGQEEQRAQLMAMRPPTPTVRSSSQSRAYQPHLSRVQHPVRILVLFCGTGSVEQQFQRQFRDCEVVTVDILPKWQATCTEDILHWNYKLYPRHHFDVIWASPPCKEYSKAKTLGAPDLKLADMRVRRTREIIEFYDPAYFFIENPAGDTLRGLHTRAVMKGLPEPLLTTYCKYGAPYMKPTHIWTNAAPSVPLLQCTHTTPCPARAMLGRHENTSQGGISSANTRGMGSAQAVYAIPRALLYHLFCELKLNERMKEESALAVMNLISTLTARTDMCESQDTEAGQPRGAMAAEDP</sequence>
<protein>
    <recommendedName>
        <fullName evidence="1">RNA-directed DNA polymerase</fullName>
        <ecNumber evidence="1">2.7.7.49</ecNumber>
    </recommendedName>
</protein>
<dbReference type="Pfam" id="PF17921">
    <property type="entry name" value="Integrase_H2C2"/>
    <property type="match status" value="1"/>
</dbReference>
<feature type="region of interest" description="Disordered" evidence="8">
    <location>
        <begin position="1525"/>
        <end position="1545"/>
    </location>
</feature>
<dbReference type="InterPro" id="IPR043502">
    <property type="entry name" value="DNA/RNA_pol_sf"/>
</dbReference>
<feature type="region of interest" description="Disordered" evidence="8">
    <location>
        <begin position="2087"/>
        <end position="2125"/>
    </location>
</feature>
<evidence type="ECO:0000259" key="11">
    <source>
        <dbReference type="PROSITE" id="PS50994"/>
    </source>
</evidence>
<dbReference type="GO" id="GO:0016787">
    <property type="term" value="F:hydrolase activity"/>
    <property type="evidence" value="ECO:0007669"/>
    <property type="project" value="UniProtKB-KW"/>
</dbReference>
<dbReference type="PROSITE" id="PS50013">
    <property type="entry name" value="CHROMO_2"/>
    <property type="match status" value="1"/>
</dbReference>
<name>A0AAE0H2Z6_9CHLO</name>
<dbReference type="Gene3D" id="3.30.70.270">
    <property type="match status" value="2"/>
</dbReference>
<dbReference type="InterPro" id="IPR000477">
    <property type="entry name" value="RT_dom"/>
</dbReference>
<feature type="compositionally biased region" description="Low complexity" evidence="8">
    <location>
        <begin position="1314"/>
        <end position="1351"/>
    </location>
</feature>
<dbReference type="Gene3D" id="3.40.50.150">
    <property type="entry name" value="Vaccinia Virus protein VP39"/>
    <property type="match status" value="1"/>
</dbReference>
<feature type="compositionally biased region" description="Basic residues" evidence="8">
    <location>
        <begin position="603"/>
        <end position="612"/>
    </location>
</feature>
<dbReference type="InterPro" id="IPR021109">
    <property type="entry name" value="Peptidase_aspartic_dom_sf"/>
</dbReference>
<dbReference type="SUPFAM" id="SSF53098">
    <property type="entry name" value="Ribonuclease H-like"/>
    <property type="match status" value="1"/>
</dbReference>
<dbReference type="InterPro" id="IPR041373">
    <property type="entry name" value="RT_RNaseH"/>
</dbReference>
<dbReference type="GO" id="GO:0004519">
    <property type="term" value="F:endonuclease activity"/>
    <property type="evidence" value="ECO:0007669"/>
    <property type="project" value="UniProtKB-KW"/>
</dbReference>
<feature type="region of interest" description="Disordered" evidence="8">
    <location>
        <begin position="1172"/>
        <end position="1193"/>
    </location>
</feature>
<dbReference type="Pfam" id="PF00385">
    <property type="entry name" value="Chromo"/>
    <property type="match status" value="1"/>
</dbReference>
<evidence type="ECO:0000256" key="4">
    <source>
        <dbReference type="ARBA" id="ARBA00022722"/>
    </source>
</evidence>
<dbReference type="InterPro" id="IPR016197">
    <property type="entry name" value="Chromo-like_dom_sf"/>
</dbReference>
<dbReference type="InterPro" id="IPR029063">
    <property type="entry name" value="SAM-dependent_MTases_sf"/>
</dbReference>
<dbReference type="Gene3D" id="3.10.10.10">
    <property type="entry name" value="HIV Type 1 Reverse Transcriptase, subunit A, domain 1"/>
    <property type="match status" value="1"/>
</dbReference>
<feature type="compositionally biased region" description="Basic and acidic residues" evidence="8">
    <location>
        <begin position="658"/>
        <end position="671"/>
    </location>
</feature>
<dbReference type="PROSITE" id="PS50994">
    <property type="entry name" value="INTEGRASE"/>
    <property type="match status" value="1"/>
</dbReference>
<feature type="region of interest" description="Disordered" evidence="8">
    <location>
        <begin position="102"/>
        <end position="126"/>
    </location>
</feature>
<feature type="region of interest" description="Disordered" evidence="8">
    <location>
        <begin position="1206"/>
        <end position="1241"/>
    </location>
</feature>
<dbReference type="CDD" id="cd01647">
    <property type="entry name" value="RT_LTR"/>
    <property type="match status" value="1"/>
</dbReference>
<keyword evidence="13" id="KW-1185">Reference proteome</keyword>
<feature type="compositionally biased region" description="Basic and acidic residues" evidence="8">
    <location>
        <begin position="1206"/>
        <end position="1215"/>
    </location>
</feature>
<evidence type="ECO:0000256" key="8">
    <source>
        <dbReference type="SAM" id="MobiDB-lite"/>
    </source>
</evidence>
<dbReference type="SUPFAM" id="SSF56672">
    <property type="entry name" value="DNA/RNA polymerases"/>
    <property type="match status" value="1"/>
</dbReference>
<dbReference type="InterPro" id="IPR036397">
    <property type="entry name" value="RNaseH_sf"/>
</dbReference>
<dbReference type="GO" id="GO:0003964">
    <property type="term" value="F:RNA-directed DNA polymerase activity"/>
    <property type="evidence" value="ECO:0007669"/>
    <property type="project" value="UniProtKB-KW"/>
</dbReference>
<feature type="domain" description="Chromo" evidence="9">
    <location>
        <begin position="2025"/>
        <end position="2094"/>
    </location>
</feature>
<evidence type="ECO:0000313" key="12">
    <source>
        <dbReference type="EMBL" id="KAK3289029.1"/>
    </source>
</evidence>
<feature type="compositionally biased region" description="Low complexity" evidence="8">
    <location>
        <begin position="454"/>
        <end position="470"/>
    </location>
</feature>
<organism evidence="12 13">
    <name type="scientific">Cymbomonas tetramitiformis</name>
    <dbReference type="NCBI Taxonomy" id="36881"/>
    <lineage>
        <taxon>Eukaryota</taxon>
        <taxon>Viridiplantae</taxon>
        <taxon>Chlorophyta</taxon>
        <taxon>Pyramimonadophyceae</taxon>
        <taxon>Pyramimonadales</taxon>
        <taxon>Pyramimonadaceae</taxon>
        <taxon>Cymbomonas</taxon>
    </lineage>
</organism>
<dbReference type="Gene3D" id="3.30.420.10">
    <property type="entry name" value="Ribonuclease H-like superfamily/Ribonuclease H"/>
    <property type="match status" value="1"/>
</dbReference>
<dbReference type="Pfam" id="PF00078">
    <property type="entry name" value="RVT_1"/>
    <property type="match status" value="1"/>
</dbReference>
<feature type="domain" description="Integrase catalytic" evidence="11">
    <location>
        <begin position="1683"/>
        <end position="1847"/>
    </location>
</feature>
<reference evidence="12 13" key="1">
    <citation type="journal article" date="2015" name="Genome Biol. Evol.">
        <title>Comparative Genomics of a Bacterivorous Green Alga Reveals Evolutionary Causalities and Consequences of Phago-Mixotrophic Mode of Nutrition.</title>
        <authorList>
            <person name="Burns J.A."/>
            <person name="Paasch A."/>
            <person name="Narechania A."/>
            <person name="Kim E."/>
        </authorList>
    </citation>
    <scope>NUCLEOTIDE SEQUENCE [LARGE SCALE GENOMIC DNA]</scope>
    <source>
        <strain evidence="12 13">PLY_AMNH</strain>
    </source>
</reference>
<keyword evidence="5" id="KW-0255">Endonuclease</keyword>
<dbReference type="CDD" id="cd09274">
    <property type="entry name" value="RNase_HI_RT_Ty3"/>
    <property type="match status" value="1"/>
</dbReference>
<dbReference type="PROSITE" id="PS50878">
    <property type="entry name" value="RT_POL"/>
    <property type="match status" value="1"/>
</dbReference>
<dbReference type="SUPFAM" id="SSF54160">
    <property type="entry name" value="Chromo domain-like"/>
    <property type="match status" value="1"/>
</dbReference>
<dbReference type="Pfam" id="PF13975">
    <property type="entry name" value="gag-asp_proteas"/>
    <property type="match status" value="1"/>
</dbReference>
<accession>A0AAE0H2Z6</accession>
<feature type="region of interest" description="Disordered" evidence="8">
    <location>
        <begin position="597"/>
        <end position="677"/>
    </location>
</feature>
<dbReference type="SUPFAM" id="SSF50630">
    <property type="entry name" value="Acid proteases"/>
    <property type="match status" value="1"/>
</dbReference>
<feature type="region of interest" description="Disordered" evidence="8">
    <location>
        <begin position="503"/>
        <end position="522"/>
    </location>
</feature>
<keyword evidence="4" id="KW-0540">Nuclease</keyword>
<gene>
    <name evidence="12" type="ORF">CYMTET_3517</name>
</gene>
<dbReference type="SUPFAM" id="SSF53335">
    <property type="entry name" value="S-adenosyl-L-methionine-dependent methyltransferases"/>
    <property type="match status" value="1"/>
</dbReference>
<dbReference type="CDD" id="cd00303">
    <property type="entry name" value="retropepsin_like"/>
    <property type="match status" value="1"/>
</dbReference>
<comment type="caution">
    <text evidence="12">The sequence shown here is derived from an EMBL/GenBank/DDBJ whole genome shotgun (WGS) entry which is preliminary data.</text>
</comment>
<dbReference type="InterPro" id="IPR043128">
    <property type="entry name" value="Rev_trsase/Diguanyl_cyclase"/>
</dbReference>
<evidence type="ECO:0000256" key="2">
    <source>
        <dbReference type="ARBA" id="ARBA00022679"/>
    </source>
</evidence>
<evidence type="ECO:0000256" key="5">
    <source>
        <dbReference type="ARBA" id="ARBA00022759"/>
    </source>
</evidence>